<sequence>MAAPSTGVVNCDRGGPRRASSGVSAVARTLWSSDSGVPTRRTRPPTPAPTPGRASIIVSPASSSARTRLLVALGAGVASASLLTGCAGSFFSPAYGEDEVGSGVQEPQVQTEPYLDPAAEGYPVAPPQQLPESAGFGIWDVPVAELASPAWVQATSEATGIPARALSAYAGAAIRVSETRPECGIGWNTLAGIGAVESKHGTYGGSQVVDSGQVEPPIIGVPLDGSEGFLAIPDTDGGALDNDTEWDRAVGPMQFIPETWAKHGQDANFDGAADPHHIDDAVQTAAAYLCERGGDLTTDDGWNTAISAYNLPAEYAREVAGYAELYAS</sequence>
<gene>
    <name evidence="3" type="ORF">F8O03_00415</name>
</gene>
<reference evidence="3 4" key="1">
    <citation type="submission" date="2019-09" db="EMBL/GenBank/DDBJ databases">
        <title>Phylogeny of genus Pseudoclavibacter and closely related genus.</title>
        <authorList>
            <person name="Li Y."/>
        </authorList>
    </citation>
    <scope>NUCLEOTIDE SEQUENCE [LARGE SCALE GENOMIC DNA]</scope>
    <source>
        <strain evidence="3 4">THG-MD12</strain>
    </source>
</reference>
<dbReference type="InterPro" id="IPR023346">
    <property type="entry name" value="Lysozyme-like_dom_sf"/>
</dbReference>
<comment type="caution">
    <text evidence="3">The sequence shown here is derived from an EMBL/GenBank/DDBJ whole genome shotgun (WGS) entry which is preliminary data.</text>
</comment>
<evidence type="ECO:0000256" key="1">
    <source>
        <dbReference type="SAM" id="MobiDB-lite"/>
    </source>
</evidence>
<dbReference type="OrthoDB" id="9796191at2"/>
<proteinExistence type="predicted"/>
<dbReference type="PANTHER" id="PTHR30163">
    <property type="entry name" value="MEMBRANE-BOUND LYTIC MUREIN TRANSGLYCOSYLASE B"/>
    <property type="match status" value="1"/>
</dbReference>
<dbReference type="InterPro" id="IPR043426">
    <property type="entry name" value="MltB-like"/>
</dbReference>
<dbReference type="GO" id="GO:0009253">
    <property type="term" value="P:peptidoglycan catabolic process"/>
    <property type="evidence" value="ECO:0007669"/>
    <property type="project" value="TreeGrafter"/>
</dbReference>
<dbReference type="EMBL" id="WBJX01000001">
    <property type="protein sequence ID" value="KAB1638859.1"/>
    <property type="molecule type" value="Genomic_DNA"/>
</dbReference>
<dbReference type="GO" id="GO:0008933">
    <property type="term" value="F:peptidoglycan lytic transglycosylase activity"/>
    <property type="evidence" value="ECO:0007669"/>
    <property type="project" value="TreeGrafter"/>
</dbReference>
<evidence type="ECO:0000259" key="2">
    <source>
        <dbReference type="Pfam" id="PF13406"/>
    </source>
</evidence>
<keyword evidence="4" id="KW-1185">Reference proteome</keyword>
<accession>A0A7J5B3W0</accession>
<dbReference type="Gene3D" id="1.10.530.10">
    <property type="match status" value="1"/>
</dbReference>
<name>A0A7J5B3W0_9MICO</name>
<feature type="region of interest" description="Disordered" evidence="1">
    <location>
        <begin position="1"/>
        <end position="56"/>
    </location>
</feature>
<dbReference type="AlphaFoldDB" id="A0A7J5B3W0"/>
<evidence type="ECO:0000313" key="4">
    <source>
        <dbReference type="Proteomes" id="UP000490386"/>
    </source>
</evidence>
<dbReference type="InterPro" id="IPR031304">
    <property type="entry name" value="SLT_2"/>
</dbReference>
<dbReference type="CDD" id="cd13399">
    <property type="entry name" value="Slt35-like"/>
    <property type="match status" value="1"/>
</dbReference>
<dbReference type="SUPFAM" id="SSF53955">
    <property type="entry name" value="Lysozyme-like"/>
    <property type="match status" value="1"/>
</dbReference>
<protein>
    <submittedName>
        <fullName evidence="3">Transglycosylase SLT domain-containing protein</fullName>
    </submittedName>
</protein>
<dbReference type="Proteomes" id="UP000490386">
    <property type="component" value="Unassembled WGS sequence"/>
</dbReference>
<evidence type="ECO:0000313" key="3">
    <source>
        <dbReference type="EMBL" id="KAB1638859.1"/>
    </source>
</evidence>
<feature type="domain" description="Transglycosylase SLT" evidence="2">
    <location>
        <begin position="246"/>
        <end position="293"/>
    </location>
</feature>
<dbReference type="PANTHER" id="PTHR30163:SF8">
    <property type="entry name" value="LYTIC MUREIN TRANSGLYCOSYLASE"/>
    <property type="match status" value="1"/>
</dbReference>
<dbReference type="Pfam" id="PF13406">
    <property type="entry name" value="SLT_2"/>
    <property type="match status" value="1"/>
</dbReference>
<organism evidence="3 4">
    <name type="scientific">Pseudoclavibacter terrae</name>
    <dbReference type="NCBI Taxonomy" id="1530195"/>
    <lineage>
        <taxon>Bacteria</taxon>
        <taxon>Bacillati</taxon>
        <taxon>Actinomycetota</taxon>
        <taxon>Actinomycetes</taxon>
        <taxon>Micrococcales</taxon>
        <taxon>Microbacteriaceae</taxon>
        <taxon>Pseudoclavibacter</taxon>
    </lineage>
</organism>